<reference evidence="3" key="1">
    <citation type="submission" date="2018-12" db="EMBL/GenBank/DDBJ databases">
        <title>Tengunoibacter tsumagoiensis gen. nov., sp. nov., Dictyobacter kobayashii sp. nov., D. alpinus sp. nov., and D. joshuensis sp. nov. and description of Dictyobacteraceae fam. nov. within the order Ktedonobacterales isolated from Tengu-no-mugimeshi.</title>
        <authorList>
            <person name="Wang C.M."/>
            <person name="Zheng Y."/>
            <person name="Sakai Y."/>
            <person name="Toyoda A."/>
            <person name="Minakuchi Y."/>
            <person name="Abe K."/>
            <person name="Yokota A."/>
            <person name="Yabe S."/>
        </authorList>
    </citation>
    <scope>NUCLEOTIDE SEQUENCE [LARGE SCALE GENOMIC DNA]</scope>
    <source>
        <strain evidence="3">S-27</strain>
    </source>
</reference>
<proteinExistence type="predicted"/>
<evidence type="ECO:0000313" key="2">
    <source>
        <dbReference type="EMBL" id="GCE08215.1"/>
    </source>
</evidence>
<evidence type="ECO:0000259" key="1">
    <source>
        <dbReference type="Pfam" id="PF14206"/>
    </source>
</evidence>
<dbReference type="Proteomes" id="UP000287224">
    <property type="component" value="Unassembled WGS sequence"/>
</dbReference>
<evidence type="ECO:0000313" key="3">
    <source>
        <dbReference type="Proteomes" id="UP000287224"/>
    </source>
</evidence>
<dbReference type="InterPro" id="IPR025983">
    <property type="entry name" value="Cys_rich_CPCC"/>
</dbReference>
<gene>
    <name evidence="2" type="ORF">KDAU_55440</name>
</gene>
<keyword evidence="3" id="KW-1185">Reference proteome</keyword>
<feature type="domain" description="Cysteine-rich CPCC" evidence="1">
    <location>
        <begin position="100"/>
        <end position="175"/>
    </location>
</feature>
<dbReference type="Pfam" id="PF14206">
    <property type="entry name" value="Cys_rich_CPCC"/>
    <property type="match status" value="1"/>
</dbReference>
<protein>
    <recommendedName>
        <fullName evidence="1">Cysteine-rich CPCC domain-containing protein</fullName>
    </recommendedName>
</protein>
<comment type="caution">
    <text evidence="2">The sequence shown here is derived from an EMBL/GenBank/DDBJ whole genome shotgun (WGS) entry which is preliminary data.</text>
</comment>
<accession>A0A401ZMY2</accession>
<sequence length="176" mass="20369">MRVIVCEHGLLQISKMYMRTRVKAVCWQDITGFNTGIHSSEISIHYHKDNRLFTGSLTINSAYERLDNLAALLEEHRQQFTPIDWKQMTIQLQPAENGKYRCPCCGYRTLNDRCEYELCAVCGWQDDGQDNWDATTNRPLSPNHMSLALARENYQRFGAIRKSALDSVRPPLPEEM</sequence>
<organism evidence="2 3">
    <name type="scientific">Dictyobacter aurantiacus</name>
    <dbReference type="NCBI Taxonomy" id="1936993"/>
    <lineage>
        <taxon>Bacteria</taxon>
        <taxon>Bacillati</taxon>
        <taxon>Chloroflexota</taxon>
        <taxon>Ktedonobacteria</taxon>
        <taxon>Ktedonobacterales</taxon>
        <taxon>Dictyobacteraceae</taxon>
        <taxon>Dictyobacter</taxon>
    </lineage>
</organism>
<dbReference type="EMBL" id="BIFQ01000002">
    <property type="protein sequence ID" value="GCE08215.1"/>
    <property type="molecule type" value="Genomic_DNA"/>
</dbReference>
<dbReference type="AlphaFoldDB" id="A0A401ZMY2"/>
<name>A0A401ZMY2_9CHLR</name>